<dbReference type="AlphaFoldDB" id="A0A0R2CAS9"/>
<dbReference type="RefSeq" id="WP_056970544.1">
    <property type="nucleotide sequence ID" value="NZ_AYYX01000017.1"/>
</dbReference>
<comment type="caution">
    <text evidence="1">The sequence shown here is derived from an EMBL/GenBank/DDBJ whole genome shotgun (WGS) entry which is preliminary data.</text>
</comment>
<dbReference type="STRING" id="1133569.FD21_GL000564"/>
<organism evidence="1 2">
    <name type="scientific">Liquorilactobacillus vini DSM 20605</name>
    <dbReference type="NCBI Taxonomy" id="1133569"/>
    <lineage>
        <taxon>Bacteria</taxon>
        <taxon>Bacillati</taxon>
        <taxon>Bacillota</taxon>
        <taxon>Bacilli</taxon>
        <taxon>Lactobacillales</taxon>
        <taxon>Lactobacillaceae</taxon>
        <taxon>Liquorilactobacillus</taxon>
    </lineage>
</organism>
<protein>
    <submittedName>
        <fullName evidence="1">Uncharacterized protein</fullName>
    </submittedName>
</protein>
<evidence type="ECO:0000313" key="1">
    <source>
        <dbReference type="EMBL" id="KRM88926.1"/>
    </source>
</evidence>
<keyword evidence="2" id="KW-1185">Reference proteome</keyword>
<name>A0A0R2CAS9_9LACO</name>
<dbReference type="EMBL" id="AYYX01000017">
    <property type="protein sequence ID" value="KRM88926.1"/>
    <property type="molecule type" value="Genomic_DNA"/>
</dbReference>
<proteinExistence type="predicted"/>
<sequence>MSFFISQEKFKAYIIENHPEINFDETKTVIAISTVKTNPIINCLYVDKTFFFAARYHSALDYFSDNFCLQANQIKRMYLVDKLLSTKLIIETNVILINQTNLTLKMNLPKLNFTPWHMRNLKLLRLKLSFNNGS</sequence>
<gene>
    <name evidence="1" type="ORF">FD21_GL000564</name>
</gene>
<accession>A0A0R2CAS9</accession>
<dbReference type="PATRIC" id="fig|1133569.4.peg.602"/>
<evidence type="ECO:0000313" key="2">
    <source>
        <dbReference type="Proteomes" id="UP000051576"/>
    </source>
</evidence>
<dbReference type="Proteomes" id="UP000051576">
    <property type="component" value="Unassembled WGS sequence"/>
</dbReference>
<reference evidence="1 2" key="1">
    <citation type="journal article" date="2015" name="Genome Announc.">
        <title>Expanding the biotechnology potential of lactobacilli through comparative genomics of 213 strains and associated genera.</title>
        <authorList>
            <person name="Sun Z."/>
            <person name="Harris H.M."/>
            <person name="McCann A."/>
            <person name="Guo C."/>
            <person name="Argimon S."/>
            <person name="Zhang W."/>
            <person name="Yang X."/>
            <person name="Jeffery I.B."/>
            <person name="Cooney J.C."/>
            <person name="Kagawa T.F."/>
            <person name="Liu W."/>
            <person name="Song Y."/>
            <person name="Salvetti E."/>
            <person name="Wrobel A."/>
            <person name="Rasinkangas P."/>
            <person name="Parkhill J."/>
            <person name="Rea M.C."/>
            <person name="O'Sullivan O."/>
            <person name="Ritari J."/>
            <person name="Douillard F.P."/>
            <person name="Paul Ross R."/>
            <person name="Yang R."/>
            <person name="Briner A.E."/>
            <person name="Felis G.E."/>
            <person name="de Vos W.M."/>
            <person name="Barrangou R."/>
            <person name="Klaenhammer T.R."/>
            <person name="Caufield P.W."/>
            <person name="Cui Y."/>
            <person name="Zhang H."/>
            <person name="O'Toole P.W."/>
        </authorList>
    </citation>
    <scope>NUCLEOTIDE SEQUENCE [LARGE SCALE GENOMIC DNA]</scope>
    <source>
        <strain evidence="1 2">DSM 20605</strain>
    </source>
</reference>